<dbReference type="EMBL" id="MU005765">
    <property type="protein sequence ID" value="KAF2714120.1"/>
    <property type="molecule type" value="Genomic_DNA"/>
</dbReference>
<evidence type="ECO:0000313" key="3">
    <source>
        <dbReference type="Proteomes" id="UP000799428"/>
    </source>
</evidence>
<keyword evidence="3" id="KW-1185">Reference proteome</keyword>
<dbReference type="Proteomes" id="UP000799428">
    <property type="component" value="Unassembled WGS sequence"/>
</dbReference>
<accession>A0A6G1KMT6</accession>
<proteinExistence type="predicted"/>
<feature type="transmembrane region" description="Helical" evidence="1">
    <location>
        <begin position="28"/>
        <end position="47"/>
    </location>
</feature>
<name>A0A6G1KMT6_9PLEO</name>
<evidence type="ECO:0000313" key="2">
    <source>
        <dbReference type="EMBL" id="KAF2714120.1"/>
    </source>
</evidence>
<protein>
    <submittedName>
        <fullName evidence="2">Uncharacterized protein</fullName>
    </submittedName>
</protein>
<reference evidence="2" key="1">
    <citation type="journal article" date="2020" name="Stud. Mycol.">
        <title>101 Dothideomycetes genomes: a test case for predicting lifestyles and emergence of pathogens.</title>
        <authorList>
            <person name="Haridas S."/>
            <person name="Albert R."/>
            <person name="Binder M."/>
            <person name="Bloem J."/>
            <person name="Labutti K."/>
            <person name="Salamov A."/>
            <person name="Andreopoulos B."/>
            <person name="Baker S."/>
            <person name="Barry K."/>
            <person name="Bills G."/>
            <person name="Bluhm B."/>
            <person name="Cannon C."/>
            <person name="Castanera R."/>
            <person name="Culley D."/>
            <person name="Daum C."/>
            <person name="Ezra D."/>
            <person name="Gonzalez J."/>
            <person name="Henrissat B."/>
            <person name="Kuo A."/>
            <person name="Liang C."/>
            <person name="Lipzen A."/>
            <person name="Lutzoni F."/>
            <person name="Magnuson J."/>
            <person name="Mondo S."/>
            <person name="Nolan M."/>
            <person name="Ohm R."/>
            <person name="Pangilinan J."/>
            <person name="Park H.-J."/>
            <person name="Ramirez L."/>
            <person name="Alfaro M."/>
            <person name="Sun H."/>
            <person name="Tritt A."/>
            <person name="Yoshinaga Y."/>
            <person name="Zwiers L.-H."/>
            <person name="Turgeon B."/>
            <person name="Goodwin S."/>
            <person name="Spatafora J."/>
            <person name="Crous P."/>
            <person name="Grigoriev I."/>
        </authorList>
    </citation>
    <scope>NUCLEOTIDE SEQUENCE</scope>
    <source>
        <strain evidence="2">CBS 279.74</strain>
    </source>
</reference>
<keyword evidence="1" id="KW-1133">Transmembrane helix</keyword>
<dbReference type="AlphaFoldDB" id="A0A6G1KMT6"/>
<evidence type="ECO:0000256" key="1">
    <source>
        <dbReference type="SAM" id="Phobius"/>
    </source>
</evidence>
<keyword evidence="1" id="KW-0472">Membrane</keyword>
<keyword evidence="1" id="KW-0812">Transmembrane</keyword>
<gene>
    <name evidence="2" type="ORF">K504DRAFT_154999</name>
</gene>
<sequence length="103" mass="11472">MCRQCWHDDGILSISHSHRRKQKGHSHIPSTSNISTLLSAFIAFFFIPFPVSPPWSTLIEIHAVTCGGQRAKESNVLLPKCLFISQALITLTESPNSLRTTLT</sequence>
<organism evidence="2 3">
    <name type="scientific">Pleomassaria siparia CBS 279.74</name>
    <dbReference type="NCBI Taxonomy" id="1314801"/>
    <lineage>
        <taxon>Eukaryota</taxon>
        <taxon>Fungi</taxon>
        <taxon>Dikarya</taxon>
        <taxon>Ascomycota</taxon>
        <taxon>Pezizomycotina</taxon>
        <taxon>Dothideomycetes</taxon>
        <taxon>Pleosporomycetidae</taxon>
        <taxon>Pleosporales</taxon>
        <taxon>Pleomassariaceae</taxon>
        <taxon>Pleomassaria</taxon>
    </lineage>
</organism>